<evidence type="ECO:0000313" key="2">
    <source>
        <dbReference type="Proteomes" id="UP000265955"/>
    </source>
</evidence>
<keyword evidence="2" id="KW-1185">Reference proteome</keyword>
<reference evidence="2" key="1">
    <citation type="submission" date="2018-09" db="EMBL/GenBank/DDBJ databases">
        <authorList>
            <person name="Zhu H."/>
        </authorList>
    </citation>
    <scope>NUCLEOTIDE SEQUENCE [LARGE SCALE GENOMIC DNA]</scope>
    <source>
        <strain evidence="2">K1R23-30</strain>
    </source>
</reference>
<dbReference type="AlphaFoldDB" id="A0A3A3FKM2"/>
<comment type="caution">
    <text evidence="1">The sequence shown here is derived from an EMBL/GenBank/DDBJ whole genome shotgun (WGS) entry which is preliminary data.</text>
</comment>
<accession>A0A3A3FKM2</accession>
<protein>
    <submittedName>
        <fullName evidence="1">Uncharacterized protein</fullName>
    </submittedName>
</protein>
<gene>
    <name evidence="1" type="ORF">D3871_22145</name>
</gene>
<dbReference type="EMBL" id="QYUO01000002">
    <property type="protein sequence ID" value="RJF96043.1"/>
    <property type="molecule type" value="Genomic_DNA"/>
</dbReference>
<dbReference type="Proteomes" id="UP000265955">
    <property type="component" value="Unassembled WGS sequence"/>
</dbReference>
<evidence type="ECO:0000313" key="1">
    <source>
        <dbReference type="EMBL" id="RJF96043.1"/>
    </source>
</evidence>
<dbReference type="OrthoDB" id="8757904at2"/>
<organism evidence="1 2">
    <name type="scientific">Noviherbaspirillum saxi</name>
    <dbReference type="NCBI Taxonomy" id="2320863"/>
    <lineage>
        <taxon>Bacteria</taxon>
        <taxon>Pseudomonadati</taxon>
        <taxon>Pseudomonadota</taxon>
        <taxon>Betaproteobacteria</taxon>
        <taxon>Burkholderiales</taxon>
        <taxon>Oxalobacteraceae</taxon>
        <taxon>Noviherbaspirillum</taxon>
    </lineage>
</organism>
<sequence length="91" mass="9715">MTTLIITDLSVTEQLDSRAMAAVRGGMYKGAPFYLGPLFSASKNDFQFDASQMLGQSQNTLVNNGNNAAFVSGITSTVKPHQHGTNTINFG</sequence>
<name>A0A3A3FKM2_9BURK</name>
<dbReference type="RefSeq" id="WP_119771190.1">
    <property type="nucleotide sequence ID" value="NZ_QYUO01000002.1"/>
</dbReference>
<proteinExistence type="predicted"/>